<dbReference type="Proteomes" id="UP001597094">
    <property type="component" value="Unassembled WGS sequence"/>
</dbReference>
<dbReference type="InterPro" id="IPR001763">
    <property type="entry name" value="Rhodanese-like_dom"/>
</dbReference>
<proteinExistence type="predicted"/>
<dbReference type="PROSITE" id="PS50206">
    <property type="entry name" value="RHODANESE_3"/>
    <property type="match status" value="1"/>
</dbReference>
<dbReference type="InterPro" id="IPR036873">
    <property type="entry name" value="Rhodanese-like_dom_sf"/>
</dbReference>
<organism evidence="2 3">
    <name type="scientific">Pontibacter rugosus</name>
    <dbReference type="NCBI Taxonomy" id="1745966"/>
    <lineage>
        <taxon>Bacteria</taxon>
        <taxon>Pseudomonadati</taxon>
        <taxon>Bacteroidota</taxon>
        <taxon>Cytophagia</taxon>
        <taxon>Cytophagales</taxon>
        <taxon>Hymenobacteraceae</taxon>
        <taxon>Pontibacter</taxon>
    </lineage>
</organism>
<dbReference type="Pfam" id="PF00581">
    <property type="entry name" value="Rhodanese"/>
    <property type="match status" value="1"/>
</dbReference>
<dbReference type="SMART" id="SM00450">
    <property type="entry name" value="RHOD"/>
    <property type="match status" value="1"/>
</dbReference>
<dbReference type="RefSeq" id="WP_377528012.1">
    <property type="nucleotide sequence ID" value="NZ_JBHTLD010000107.1"/>
</dbReference>
<evidence type="ECO:0000259" key="1">
    <source>
        <dbReference type="PROSITE" id="PS50206"/>
    </source>
</evidence>
<accession>A0ABW3SQX8</accession>
<evidence type="ECO:0000313" key="2">
    <source>
        <dbReference type="EMBL" id="MFD1186998.1"/>
    </source>
</evidence>
<evidence type="ECO:0000313" key="3">
    <source>
        <dbReference type="Proteomes" id="UP001597094"/>
    </source>
</evidence>
<feature type="domain" description="Rhodanese" evidence="1">
    <location>
        <begin position="47"/>
        <end position="136"/>
    </location>
</feature>
<dbReference type="CDD" id="cd00158">
    <property type="entry name" value="RHOD"/>
    <property type="match status" value="1"/>
</dbReference>
<reference evidence="3" key="1">
    <citation type="journal article" date="2019" name="Int. J. Syst. Evol. Microbiol.">
        <title>The Global Catalogue of Microorganisms (GCM) 10K type strain sequencing project: providing services to taxonomists for standard genome sequencing and annotation.</title>
        <authorList>
            <consortium name="The Broad Institute Genomics Platform"/>
            <consortium name="The Broad Institute Genome Sequencing Center for Infectious Disease"/>
            <person name="Wu L."/>
            <person name="Ma J."/>
        </authorList>
    </citation>
    <scope>NUCLEOTIDE SEQUENCE [LARGE SCALE GENOMIC DNA]</scope>
    <source>
        <strain evidence="3">JCM 31319</strain>
    </source>
</reference>
<comment type="caution">
    <text evidence="2">The sequence shown here is derived from an EMBL/GenBank/DDBJ whole genome shotgun (WGS) entry which is preliminary data.</text>
</comment>
<dbReference type="EMBL" id="JBHTLD010000107">
    <property type="protein sequence ID" value="MFD1186998.1"/>
    <property type="molecule type" value="Genomic_DNA"/>
</dbReference>
<dbReference type="InterPro" id="IPR050229">
    <property type="entry name" value="GlpE_sulfurtransferase"/>
</dbReference>
<dbReference type="PANTHER" id="PTHR43031">
    <property type="entry name" value="FAD-DEPENDENT OXIDOREDUCTASE"/>
    <property type="match status" value="1"/>
</dbReference>
<protein>
    <submittedName>
        <fullName evidence="2">Rhodanese-like domain-containing protein</fullName>
    </submittedName>
</protein>
<dbReference type="PANTHER" id="PTHR43031:SF1">
    <property type="entry name" value="PYRIDINE NUCLEOTIDE-DISULPHIDE OXIDOREDUCTASE"/>
    <property type="match status" value="1"/>
</dbReference>
<name>A0ABW3SQX8_9BACT</name>
<keyword evidence="3" id="KW-1185">Reference proteome</keyword>
<sequence length="164" mass="18460">MTSLWLLLLQACGQTTDKAYTLMLKGLYQNSVPVITSAQLKAILATGQQQPLLLDTRQPAEYKVSHLQGARFANFDTFTVEQVKDVPKHQPIVVYCSVGYRSEKIGEKLKQAGYTNVQNLYGGIFEWVNRGNPVYNTEGKTGKVHAYSKTWGVWLLKGEKVYDQ</sequence>
<gene>
    <name evidence="2" type="ORF">ACFQ2O_12350</name>
</gene>
<dbReference type="NCBIfam" id="NF045521">
    <property type="entry name" value="rhoda_near_glyco"/>
    <property type="match status" value="1"/>
</dbReference>
<dbReference type="SUPFAM" id="SSF52821">
    <property type="entry name" value="Rhodanese/Cell cycle control phosphatase"/>
    <property type="match status" value="1"/>
</dbReference>
<dbReference type="Gene3D" id="3.40.250.10">
    <property type="entry name" value="Rhodanese-like domain"/>
    <property type="match status" value="1"/>
</dbReference>